<gene>
    <name evidence="2" type="ORF">CTRI78_v004351</name>
</gene>
<sequence length="210" mass="22695">MPLRRDAVRRLPHAATRRASSTTARRQDAEMPSRPLPVQLHHLPQSRLLPHAPRVLARRLSAPETPRPVLGARRLHRPPGRPALPLLQDLRYAVPHPHGPGRGRRRGPEASGCGERRRRRRGGAGQRGRRACAHQGLEAQEGRLGGGEEVRQLPERERLLGGRGPGGLRPARDDGGQVRCVPGLAGAARRGIAGDAIRPAVGGRGLLTGI</sequence>
<protein>
    <submittedName>
        <fullName evidence="2">Uncharacterized protein</fullName>
    </submittedName>
</protein>
<feature type="compositionally biased region" description="Basic and acidic residues" evidence="1">
    <location>
        <begin position="146"/>
        <end position="160"/>
    </location>
</feature>
<name>A0A4R8RHC2_COLTR</name>
<dbReference type="EMBL" id="RYZW01000031">
    <property type="protein sequence ID" value="TDZ61523.1"/>
    <property type="molecule type" value="Genomic_DNA"/>
</dbReference>
<evidence type="ECO:0000256" key="1">
    <source>
        <dbReference type="SAM" id="MobiDB-lite"/>
    </source>
</evidence>
<evidence type="ECO:0000313" key="3">
    <source>
        <dbReference type="Proteomes" id="UP000295703"/>
    </source>
</evidence>
<dbReference type="Proteomes" id="UP000295703">
    <property type="component" value="Unassembled WGS sequence"/>
</dbReference>
<proteinExistence type="predicted"/>
<evidence type="ECO:0000313" key="2">
    <source>
        <dbReference type="EMBL" id="TDZ61523.1"/>
    </source>
</evidence>
<reference evidence="2 3" key="1">
    <citation type="submission" date="2018-12" db="EMBL/GenBank/DDBJ databases">
        <title>Genome sequence and assembly of Colletotrichum trifolii.</title>
        <authorList>
            <person name="Gan P."/>
            <person name="Shirasu K."/>
        </authorList>
    </citation>
    <scope>NUCLEOTIDE SEQUENCE [LARGE SCALE GENOMIC DNA]</scope>
    <source>
        <strain evidence="2 3">543-2</strain>
    </source>
</reference>
<accession>A0A4R8RHC2</accession>
<organism evidence="2 3">
    <name type="scientific">Colletotrichum trifolii</name>
    <dbReference type="NCBI Taxonomy" id="5466"/>
    <lineage>
        <taxon>Eukaryota</taxon>
        <taxon>Fungi</taxon>
        <taxon>Dikarya</taxon>
        <taxon>Ascomycota</taxon>
        <taxon>Pezizomycotina</taxon>
        <taxon>Sordariomycetes</taxon>
        <taxon>Hypocreomycetidae</taxon>
        <taxon>Glomerellales</taxon>
        <taxon>Glomerellaceae</taxon>
        <taxon>Colletotrichum</taxon>
        <taxon>Colletotrichum orbiculare species complex</taxon>
    </lineage>
</organism>
<dbReference type="AlphaFoldDB" id="A0A4R8RHC2"/>
<feature type="region of interest" description="Disordered" evidence="1">
    <location>
        <begin position="59"/>
        <end position="175"/>
    </location>
</feature>
<keyword evidence="3" id="KW-1185">Reference proteome</keyword>
<feature type="region of interest" description="Disordered" evidence="1">
    <location>
        <begin position="1"/>
        <end position="34"/>
    </location>
</feature>
<feature type="compositionally biased region" description="Basic residues" evidence="1">
    <location>
        <begin position="116"/>
        <end position="132"/>
    </location>
</feature>
<comment type="caution">
    <text evidence="2">The sequence shown here is derived from an EMBL/GenBank/DDBJ whole genome shotgun (WGS) entry which is preliminary data.</text>
</comment>